<evidence type="ECO:0000259" key="9">
    <source>
        <dbReference type="PROSITE" id="PS50929"/>
    </source>
</evidence>
<evidence type="ECO:0000256" key="3">
    <source>
        <dbReference type="ARBA" id="ARBA00022741"/>
    </source>
</evidence>
<comment type="subcellular location">
    <subcellularLocation>
        <location evidence="1">Cell membrane</location>
        <topology evidence="1">Multi-pass membrane protein</topology>
    </subcellularLocation>
</comment>
<dbReference type="Pfam" id="PF00005">
    <property type="entry name" value="ABC_tran"/>
    <property type="match status" value="1"/>
</dbReference>
<organism evidence="10 11">
    <name type="scientific">Umezawaea tangerina</name>
    <dbReference type="NCBI Taxonomy" id="84725"/>
    <lineage>
        <taxon>Bacteria</taxon>
        <taxon>Bacillati</taxon>
        <taxon>Actinomycetota</taxon>
        <taxon>Actinomycetes</taxon>
        <taxon>Pseudonocardiales</taxon>
        <taxon>Pseudonocardiaceae</taxon>
        <taxon>Umezawaea</taxon>
    </lineage>
</organism>
<dbReference type="InterPro" id="IPR003593">
    <property type="entry name" value="AAA+_ATPase"/>
</dbReference>
<dbReference type="EMBL" id="PVTF01000005">
    <property type="protein sequence ID" value="PRY41531.1"/>
    <property type="molecule type" value="Genomic_DNA"/>
</dbReference>
<dbReference type="GO" id="GO:0005886">
    <property type="term" value="C:plasma membrane"/>
    <property type="evidence" value="ECO:0007669"/>
    <property type="project" value="UniProtKB-SubCell"/>
</dbReference>
<evidence type="ECO:0000259" key="8">
    <source>
        <dbReference type="PROSITE" id="PS50893"/>
    </source>
</evidence>
<keyword evidence="6 7" id="KW-0472">Membrane</keyword>
<dbReference type="SUPFAM" id="SSF52540">
    <property type="entry name" value="P-loop containing nucleoside triphosphate hydrolases"/>
    <property type="match status" value="1"/>
</dbReference>
<sequence length="625" mass="66688">MSAPARRRGMAKAAARITALVWRAAPVHLVAFLVVTLVAAVTPIAVAWFTKLALDELVTPGPVTVLIGLSAGLAAVGLLGAVVPQVGQYLRAELDRRAKLLAKDELFAAVERFAGLARFEDPVFLDRLRLAEQSASSPGQLVESAFAAGRALVTLVGFVGSLAVVNPWFTAVVLAAAVPAFLLELRLSHHRAAMIWRIGPAQRREFFYTRLLGSVDSAKEIRLLGLGGFLRGRMNQEMRSTHAALRRMDRRELVAQGALVVLAAVISGGGLVWVLLAARSGQVSIGDVAMFVAAVAGVQASVDGVVGGAARLHQHLLVFGHYTTVMGAGADLPSPPVPAALPPLRRGIELRDVWFRYSDEHPWVLRGVDLFFPHGATTALVGHNGSGKSTLVKLLCRFYDPTRGSIHWDGVDIRDVPTAELRDRIGAVFQDFMCYDFDAHDNIAVGDLTALEDPVRVEAAARRAGVHEAVAALPLGYRTLLSRAFLTPTEGEEPQTGVVLSGGQWQRLALARAFLRSERDLMILDEPSAGLDAEAEHEVHSGLRRIRAGRTSLLISHRLGTIRDADRIAVLSGGVVAEQGAHAELMACDGVYARLFGLQASGYTDAHAPRPGGALSGAVAVGRPS</sequence>
<protein>
    <submittedName>
        <fullName evidence="10">ATP-binding cassette subfamily B protein</fullName>
    </submittedName>
</protein>
<dbReference type="InterPro" id="IPR011527">
    <property type="entry name" value="ABC1_TM_dom"/>
</dbReference>
<dbReference type="PROSITE" id="PS00211">
    <property type="entry name" value="ABC_TRANSPORTER_1"/>
    <property type="match status" value="1"/>
</dbReference>
<dbReference type="InterPro" id="IPR036640">
    <property type="entry name" value="ABC1_TM_sf"/>
</dbReference>
<dbReference type="PANTHER" id="PTHR24221">
    <property type="entry name" value="ATP-BINDING CASSETTE SUB-FAMILY B"/>
    <property type="match status" value="1"/>
</dbReference>
<evidence type="ECO:0000256" key="4">
    <source>
        <dbReference type="ARBA" id="ARBA00022840"/>
    </source>
</evidence>
<dbReference type="GO" id="GO:0005524">
    <property type="term" value="F:ATP binding"/>
    <property type="evidence" value="ECO:0007669"/>
    <property type="project" value="UniProtKB-KW"/>
</dbReference>
<keyword evidence="11" id="KW-1185">Reference proteome</keyword>
<gene>
    <name evidence="10" type="ORF">CLV43_105289</name>
</gene>
<dbReference type="Gene3D" id="3.40.50.300">
    <property type="entry name" value="P-loop containing nucleotide triphosphate hydrolases"/>
    <property type="match status" value="1"/>
</dbReference>
<dbReference type="InterPro" id="IPR003439">
    <property type="entry name" value="ABC_transporter-like_ATP-bd"/>
</dbReference>
<evidence type="ECO:0000313" key="10">
    <source>
        <dbReference type="EMBL" id="PRY41531.1"/>
    </source>
</evidence>
<feature type="domain" description="ABC transmembrane type-1" evidence="9">
    <location>
        <begin position="30"/>
        <end position="314"/>
    </location>
</feature>
<dbReference type="SUPFAM" id="SSF90123">
    <property type="entry name" value="ABC transporter transmembrane region"/>
    <property type="match status" value="1"/>
</dbReference>
<dbReference type="GO" id="GO:0140359">
    <property type="term" value="F:ABC-type transporter activity"/>
    <property type="evidence" value="ECO:0007669"/>
    <property type="project" value="InterPro"/>
</dbReference>
<dbReference type="GO" id="GO:0034040">
    <property type="term" value="F:ATPase-coupled lipid transmembrane transporter activity"/>
    <property type="evidence" value="ECO:0007669"/>
    <property type="project" value="TreeGrafter"/>
</dbReference>
<dbReference type="SMART" id="SM00382">
    <property type="entry name" value="AAA"/>
    <property type="match status" value="1"/>
</dbReference>
<dbReference type="Proteomes" id="UP000239494">
    <property type="component" value="Unassembled WGS sequence"/>
</dbReference>
<feature type="transmembrane region" description="Helical" evidence="7">
    <location>
        <begin position="253"/>
        <end position="276"/>
    </location>
</feature>
<dbReference type="RefSeq" id="WP_106188544.1">
    <property type="nucleotide sequence ID" value="NZ_PVTF01000005.1"/>
</dbReference>
<name>A0A2T0T7C1_9PSEU</name>
<feature type="transmembrane region" description="Helical" evidence="7">
    <location>
        <begin position="20"/>
        <end position="49"/>
    </location>
</feature>
<evidence type="ECO:0000256" key="1">
    <source>
        <dbReference type="ARBA" id="ARBA00004651"/>
    </source>
</evidence>
<keyword evidence="2 7" id="KW-0812">Transmembrane</keyword>
<proteinExistence type="predicted"/>
<accession>A0A2T0T7C1</accession>
<dbReference type="PROSITE" id="PS50929">
    <property type="entry name" value="ABC_TM1F"/>
    <property type="match status" value="1"/>
</dbReference>
<evidence type="ECO:0000256" key="6">
    <source>
        <dbReference type="ARBA" id="ARBA00023136"/>
    </source>
</evidence>
<dbReference type="GO" id="GO:0016887">
    <property type="term" value="F:ATP hydrolysis activity"/>
    <property type="evidence" value="ECO:0007669"/>
    <property type="project" value="InterPro"/>
</dbReference>
<feature type="transmembrane region" description="Helical" evidence="7">
    <location>
        <begin position="61"/>
        <end position="83"/>
    </location>
</feature>
<dbReference type="PROSITE" id="PS50893">
    <property type="entry name" value="ABC_TRANSPORTER_2"/>
    <property type="match status" value="1"/>
</dbReference>
<feature type="domain" description="ABC transporter" evidence="8">
    <location>
        <begin position="348"/>
        <end position="598"/>
    </location>
</feature>
<evidence type="ECO:0000313" key="11">
    <source>
        <dbReference type="Proteomes" id="UP000239494"/>
    </source>
</evidence>
<comment type="caution">
    <text evidence="10">The sequence shown here is derived from an EMBL/GenBank/DDBJ whole genome shotgun (WGS) entry which is preliminary data.</text>
</comment>
<dbReference type="InterPro" id="IPR039421">
    <property type="entry name" value="Type_1_exporter"/>
</dbReference>
<evidence type="ECO:0000256" key="7">
    <source>
        <dbReference type="SAM" id="Phobius"/>
    </source>
</evidence>
<dbReference type="InterPro" id="IPR027417">
    <property type="entry name" value="P-loop_NTPase"/>
</dbReference>
<keyword evidence="3" id="KW-0547">Nucleotide-binding</keyword>
<keyword evidence="4 10" id="KW-0067">ATP-binding</keyword>
<dbReference type="PANTHER" id="PTHR24221:SF654">
    <property type="entry name" value="ATP-BINDING CASSETTE SUB-FAMILY B MEMBER 6"/>
    <property type="match status" value="1"/>
</dbReference>
<dbReference type="InterPro" id="IPR017871">
    <property type="entry name" value="ABC_transporter-like_CS"/>
</dbReference>
<keyword evidence="5 7" id="KW-1133">Transmembrane helix</keyword>
<evidence type="ECO:0000256" key="5">
    <source>
        <dbReference type="ARBA" id="ARBA00022989"/>
    </source>
</evidence>
<reference evidence="10 11" key="1">
    <citation type="submission" date="2018-03" db="EMBL/GenBank/DDBJ databases">
        <title>Genomic Encyclopedia of Archaeal and Bacterial Type Strains, Phase II (KMG-II): from individual species to whole genera.</title>
        <authorList>
            <person name="Goeker M."/>
        </authorList>
    </citation>
    <scope>NUCLEOTIDE SEQUENCE [LARGE SCALE GENOMIC DNA]</scope>
    <source>
        <strain evidence="10 11">DSM 44720</strain>
    </source>
</reference>
<dbReference type="OrthoDB" id="9806127at2"/>
<evidence type="ECO:0000256" key="2">
    <source>
        <dbReference type="ARBA" id="ARBA00022692"/>
    </source>
</evidence>
<dbReference type="Gene3D" id="1.20.1560.10">
    <property type="entry name" value="ABC transporter type 1, transmembrane domain"/>
    <property type="match status" value="1"/>
</dbReference>
<dbReference type="AlphaFoldDB" id="A0A2T0T7C1"/>